<organism evidence="1 2">
    <name type="scientific">endosymbiont of Galathealinum brachiosum</name>
    <dbReference type="NCBI Taxonomy" id="2200906"/>
    <lineage>
        <taxon>Bacteria</taxon>
        <taxon>Pseudomonadati</taxon>
        <taxon>Pseudomonadota</taxon>
        <taxon>Gammaproteobacteria</taxon>
        <taxon>sulfur-oxidizing symbionts</taxon>
    </lineage>
</organism>
<dbReference type="Gene3D" id="3.40.50.2300">
    <property type="match status" value="1"/>
</dbReference>
<evidence type="ECO:0000313" key="2">
    <source>
        <dbReference type="Proteomes" id="UP000254266"/>
    </source>
</evidence>
<sequence>MKLTYKILWFEDQFENVKESVSNVEDFVSSHGFIPEIEKETKISYDDIRKLASTLSNYNPYDLIIFDYDLGGDSEDGLTIAKELRRQIYTDLIFYSGTKQNVLRKKLYDSKVDGVFIIDREIFNDQVEALIEDHIKKISDINNIRGVVMSSMSHTDVKMRDSFNKACTALDPIKRSELLEYIKEKLKDKVFNQSVKVEKITCVEDAIKDPFLTEFQVIRVAFKKLFEEGSAQHEFLSEGSNLCKTQSERNKLAHQHAKLTDEGKLILHSHGGDEKEYNFDEFKRLRMQLLKIQSDFKKFIN</sequence>
<dbReference type="EMBL" id="QFXC01000002">
    <property type="protein sequence ID" value="RDH85967.1"/>
    <property type="molecule type" value="Genomic_DNA"/>
</dbReference>
<name>A0A370DNU1_9GAMM</name>
<protein>
    <submittedName>
        <fullName evidence="1">Uncharacterized protein</fullName>
    </submittedName>
</protein>
<gene>
    <name evidence="1" type="ORF">DIZ80_00380</name>
</gene>
<keyword evidence="2" id="KW-1185">Reference proteome</keyword>
<evidence type="ECO:0000313" key="1">
    <source>
        <dbReference type="EMBL" id="RDH85967.1"/>
    </source>
</evidence>
<dbReference type="Proteomes" id="UP000254266">
    <property type="component" value="Unassembled WGS sequence"/>
</dbReference>
<accession>A0A370DNU1</accession>
<proteinExistence type="predicted"/>
<reference evidence="1 2" key="1">
    <citation type="journal article" date="2018" name="ISME J.">
        <title>Endosymbiont genomes yield clues of tubeworm success.</title>
        <authorList>
            <person name="Li Y."/>
            <person name="Liles M.R."/>
            <person name="Halanych K.M."/>
        </authorList>
    </citation>
    <scope>NUCLEOTIDE SEQUENCE [LARGE SCALE GENOMIC DNA]</scope>
    <source>
        <strain evidence="1">A1464</strain>
    </source>
</reference>
<dbReference type="AlphaFoldDB" id="A0A370DNU1"/>
<comment type="caution">
    <text evidence="1">The sequence shown here is derived from an EMBL/GenBank/DDBJ whole genome shotgun (WGS) entry which is preliminary data.</text>
</comment>